<dbReference type="AlphaFoldDB" id="A0A5B7H592"/>
<dbReference type="EMBL" id="VSRR010024579">
    <property type="protein sequence ID" value="MPC66292.1"/>
    <property type="molecule type" value="Genomic_DNA"/>
</dbReference>
<comment type="caution">
    <text evidence="1">The sequence shown here is derived from an EMBL/GenBank/DDBJ whole genome shotgun (WGS) entry which is preliminary data.</text>
</comment>
<evidence type="ECO:0000313" key="2">
    <source>
        <dbReference type="Proteomes" id="UP000324222"/>
    </source>
</evidence>
<protein>
    <submittedName>
        <fullName evidence="1">Uncharacterized protein</fullName>
    </submittedName>
</protein>
<proteinExistence type="predicted"/>
<keyword evidence="2" id="KW-1185">Reference proteome</keyword>
<gene>
    <name evidence="1" type="ORF">E2C01_060439</name>
</gene>
<reference evidence="1 2" key="1">
    <citation type="submission" date="2019-05" db="EMBL/GenBank/DDBJ databases">
        <title>Another draft genome of Portunus trituberculatus and its Hox gene families provides insights of decapod evolution.</title>
        <authorList>
            <person name="Jeong J.-H."/>
            <person name="Song I."/>
            <person name="Kim S."/>
            <person name="Choi T."/>
            <person name="Kim D."/>
            <person name="Ryu S."/>
            <person name="Kim W."/>
        </authorList>
    </citation>
    <scope>NUCLEOTIDE SEQUENCE [LARGE SCALE GENOMIC DNA]</scope>
    <source>
        <tissue evidence="1">Muscle</tissue>
    </source>
</reference>
<evidence type="ECO:0000313" key="1">
    <source>
        <dbReference type="EMBL" id="MPC66292.1"/>
    </source>
</evidence>
<sequence>MPEDPRHIESRLATLCTSCPMTVRWGLAHSSWQGTPRGGPRRVLSATVGAPRCSLSSMITVVRACCYHSNFVSRLYRERRGGVAALS</sequence>
<dbReference type="Proteomes" id="UP000324222">
    <property type="component" value="Unassembled WGS sequence"/>
</dbReference>
<accession>A0A5B7H592</accession>
<name>A0A5B7H592_PORTR</name>
<organism evidence="1 2">
    <name type="scientific">Portunus trituberculatus</name>
    <name type="common">Swimming crab</name>
    <name type="synonym">Neptunus trituberculatus</name>
    <dbReference type="NCBI Taxonomy" id="210409"/>
    <lineage>
        <taxon>Eukaryota</taxon>
        <taxon>Metazoa</taxon>
        <taxon>Ecdysozoa</taxon>
        <taxon>Arthropoda</taxon>
        <taxon>Crustacea</taxon>
        <taxon>Multicrustacea</taxon>
        <taxon>Malacostraca</taxon>
        <taxon>Eumalacostraca</taxon>
        <taxon>Eucarida</taxon>
        <taxon>Decapoda</taxon>
        <taxon>Pleocyemata</taxon>
        <taxon>Brachyura</taxon>
        <taxon>Eubrachyura</taxon>
        <taxon>Portunoidea</taxon>
        <taxon>Portunidae</taxon>
        <taxon>Portuninae</taxon>
        <taxon>Portunus</taxon>
    </lineage>
</organism>